<feature type="transmembrane region" description="Helical" evidence="1">
    <location>
        <begin position="54"/>
        <end position="76"/>
    </location>
</feature>
<keyword evidence="1" id="KW-1133">Transmembrane helix</keyword>
<keyword evidence="1" id="KW-0472">Membrane</keyword>
<feature type="transmembrane region" description="Helical" evidence="1">
    <location>
        <begin position="597"/>
        <end position="626"/>
    </location>
</feature>
<dbReference type="InterPro" id="IPR038765">
    <property type="entry name" value="Papain-like_cys_pep_sf"/>
</dbReference>
<dbReference type="SUPFAM" id="SSF54001">
    <property type="entry name" value="Cysteine proteinases"/>
    <property type="match status" value="1"/>
</dbReference>
<keyword evidence="4" id="KW-1185">Reference proteome</keyword>
<dbReference type="Proteomes" id="UP001268256">
    <property type="component" value="Unassembled WGS sequence"/>
</dbReference>
<feature type="transmembrane region" description="Helical" evidence="1">
    <location>
        <begin position="130"/>
        <end position="149"/>
    </location>
</feature>
<comment type="caution">
    <text evidence="3">The sequence shown here is derived from an EMBL/GenBank/DDBJ whole genome shotgun (WGS) entry which is preliminary data.</text>
</comment>
<dbReference type="PANTHER" id="PTHR42736:SF1">
    <property type="entry name" value="PROTEIN-GLUTAMINE GAMMA-GLUTAMYLTRANSFERASE"/>
    <property type="match status" value="1"/>
</dbReference>
<dbReference type="InterPro" id="IPR021878">
    <property type="entry name" value="TgpA_N"/>
</dbReference>
<name>A0AAE4FTQ1_9CYAN</name>
<dbReference type="SMART" id="SM00460">
    <property type="entry name" value="TGc"/>
    <property type="match status" value="1"/>
</dbReference>
<feature type="transmembrane region" description="Helical" evidence="1">
    <location>
        <begin position="567"/>
        <end position="590"/>
    </location>
</feature>
<evidence type="ECO:0000256" key="1">
    <source>
        <dbReference type="SAM" id="Phobius"/>
    </source>
</evidence>
<keyword evidence="1" id="KW-0812">Transmembrane</keyword>
<organism evidence="3 4">
    <name type="scientific">Pseudocalidococcus azoricus BACA0444</name>
    <dbReference type="NCBI Taxonomy" id="2918990"/>
    <lineage>
        <taxon>Bacteria</taxon>
        <taxon>Bacillati</taxon>
        <taxon>Cyanobacteriota</taxon>
        <taxon>Cyanophyceae</taxon>
        <taxon>Acaryochloridales</taxon>
        <taxon>Thermosynechococcaceae</taxon>
        <taxon>Pseudocalidococcus</taxon>
        <taxon>Pseudocalidococcus azoricus</taxon>
    </lineage>
</organism>
<dbReference type="Pfam" id="PF13559">
    <property type="entry name" value="DUF4129"/>
    <property type="match status" value="1"/>
</dbReference>
<evidence type="ECO:0000313" key="3">
    <source>
        <dbReference type="EMBL" id="MDS3860796.1"/>
    </source>
</evidence>
<feature type="transmembrane region" description="Helical" evidence="1">
    <location>
        <begin position="31"/>
        <end position="48"/>
    </location>
</feature>
<feature type="transmembrane region" description="Helical" evidence="1">
    <location>
        <begin position="177"/>
        <end position="195"/>
    </location>
</feature>
<feature type="transmembrane region" description="Helical" evidence="1">
    <location>
        <begin position="107"/>
        <end position="124"/>
    </location>
</feature>
<feature type="domain" description="Transglutaminase-like" evidence="2">
    <location>
        <begin position="475"/>
        <end position="546"/>
    </location>
</feature>
<dbReference type="InterPro" id="IPR002931">
    <property type="entry name" value="Transglutaminase-like"/>
</dbReference>
<dbReference type="PANTHER" id="PTHR42736">
    <property type="entry name" value="PROTEIN-GLUTAMINE GAMMA-GLUTAMYLTRANSFERASE"/>
    <property type="match status" value="1"/>
</dbReference>
<evidence type="ECO:0000259" key="2">
    <source>
        <dbReference type="SMART" id="SM00460"/>
    </source>
</evidence>
<feature type="transmembrane region" description="Helical" evidence="1">
    <location>
        <begin position="6"/>
        <end position="24"/>
    </location>
</feature>
<dbReference type="AlphaFoldDB" id="A0AAE4FTQ1"/>
<protein>
    <submittedName>
        <fullName evidence="3">DUF3488 and DUF4129 domain-containing transglutaminase family protein</fullName>
    </submittedName>
</protein>
<sequence>MEESLLLRLSVQVLVIIGILATDIAAQTSNAFWAVPLSLLGGAWSWRMRRRPNIGAKFLIAMGMILALVLFIGQLARFAQDSRMLLTELLIQLQVLHSFDLPRRKDLGYSMVIGLILIGVAATLSQTMLFGVFLLLFLAVALPVLVLDYRSRLGLITQSIQSLGVSRKQIRQVGRQWIITLALVVGLGMVVFAVLPRLPGYQIRNLPVSANIDVQGQFNQANVTNPGYVSGQGAGPGGDGVNGELGEVRFSPDFYYGFGSEINQNLRGSLTPKEILRVRSQAPGFWRVMAFDQYTGQGWRMSRNEAAEILQRPAWSYRFVVPHQNPLGNTKEVIQTYTVVSEFSNLIPNLAQAQEVFFPTQEIAYDAEGGLRAPLTLPEGLTYSVISQVPIRDRTRLGQASTTYSKAIRAAYLQVPTAIAPQLQAQAEALLAKAETPRTNPYEQVLFLTQALKQGYSIQPELPPLQPGEDLATTFLAAQGGYPDHFSTVLTLMVRSLGIPARLVTGLGTGEFNPFTGLYIVKNTDAYALTEVFFPGQGWFTFDPIPGHELYPASIEVDQTFTVLQQFWNWVAGWLPSPVTGAFASVFAFLDQAWRWFLGLFSEGIGGVLQGSLVVLGVVVLAWLLWLSGRGLVYRQRLAKLPPMERLYQEVLDWLAMQGFPKRPSQTPWEYLATLESQPTPPRVQLTLQAALREITRAYLAWRYGQQMANLPKLYRTWRQVKRRNLRQWR</sequence>
<dbReference type="Pfam" id="PF11992">
    <property type="entry name" value="TgpA_N"/>
    <property type="match status" value="1"/>
</dbReference>
<accession>A0AAE4FTQ1</accession>
<evidence type="ECO:0000313" key="4">
    <source>
        <dbReference type="Proteomes" id="UP001268256"/>
    </source>
</evidence>
<proteinExistence type="predicted"/>
<dbReference type="Gene3D" id="3.10.620.30">
    <property type="match status" value="1"/>
</dbReference>
<dbReference type="EMBL" id="JAVMIP010000006">
    <property type="protein sequence ID" value="MDS3860796.1"/>
    <property type="molecule type" value="Genomic_DNA"/>
</dbReference>
<gene>
    <name evidence="3" type="ORF">RIF25_08210</name>
</gene>
<dbReference type="Pfam" id="PF01841">
    <property type="entry name" value="Transglut_core"/>
    <property type="match status" value="1"/>
</dbReference>
<dbReference type="InterPro" id="IPR025403">
    <property type="entry name" value="TgpA-like_C"/>
</dbReference>
<reference evidence="4" key="1">
    <citation type="submission" date="2023-07" db="EMBL/GenBank/DDBJ databases">
        <authorList>
            <person name="Luz R."/>
            <person name="Cordeiro R."/>
            <person name="Fonseca A."/>
            <person name="Goncalves V."/>
        </authorList>
    </citation>
    <scope>NUCLEOTIDE SEQUENCE [LARGE SCALE GENOMIC DNA]</scope>
    <source>
        <strain evidence="4">BACA0444</strain>
    </source>
</reference>
<dbReference type="InterPro" id="IPR052901">
    <property type="entry name" value="Bact_TGase-like"/>
</dbReference>